<dbReference type="AlphaFoldDB" id="A0A9P4L6M3"/>
<protein>
    <recommendedName>
        <fullName evidence="1">Aminoglycoside phosphotransferase domain-containing protein</fullName>
    </recommendedName>
</protein>
<dbReference type="GeneID" id="63855187"/>
<dbReference type="SUPFAM" id="SSF56112">
    <property type="entry name" value="Protein kinase-like (PK-like)"/>
    <property type="match status" value="1"/>
</dbReference>
<comment type="caution">
    <text evidence="2">The sequence shown here is derived from an EMBL/GenBank/DDBJ whole genome shotgun (WGS) entry which is preliminary data.</text>
</comment>
<evidence type="ECO:0000259" key="1">
    <source>
        <dbReference type="Pfam" id="PF01636"/>
    </source>
</evidence>
<sequence length="251" mass="28891">MLPTYQSLPDYVDQTLAKRAFKANNSTFIKRGTRHEIQREVDAIFFVQRNTSIPVPFVIQSHIEETGSWFSMSIVAGLTLTDAWDRMDKTAQATTQHEITQYISELRAIRPPEPTYVGSCLGGPAYDHRLNNGFPCGPFASETDFNNFLITPVTRCPRPDLAIKYRQQLSDNHNICFSHADLCGDHILVEPTTGRITGIVDWEMAGWWPAYWEYNKSLFGNRYMPWWKALVAKVLRPYPDELQIDRILQVF</sequence>
<dbReference type="InterPro" id="IPR002575">
    <property type="entry name" value="Aminoglycoside_PTrfase"/>
</dbReference>
<dbReference type="InterPro" id="IPR051678">
    <property type="entry name" value="AGP_Transferase"/>
</dbReference>
<organism evidence="2 3">
    <name type="scientific">Cucurbitaria berberidis CBS 394.84</name>
    <dbReference type="NCBI Taxonomy" id="1168544"/>
    <lineage>
        <taxon>Eukaryota</taxon>
        <taxon>Fungi</taxon>
        <taxon>Dikarya</taxon>
        <taxon>Ascomycota</taxon>
        <taxon>Pezizomycotina</taxon>
        <taxon>Dothideomycetes</taxon>
        <taxon>Pleosporomycetidae</taxon>
        <taxon>Pleosporales</taxon>
        <taxon>Pleosporineae</taxon>
        <taxon>Cucurbitariaceae</taxon>
        <taxon>Cucurbitaria</taxon>
    </lineage>
</organism>
<accession>A0A9P4L6M3</accession>
<gene>
    <name evidence="2" type="ORF">K460DRAFT_418322</name>
</gene>
<dbReference type="Gene3D" id="3.90.1200.10">
    <property type="match status" value="1"/>
</dbReference>
<dbReference type="PANTHER" id="PTHR21310">
    <property type="entry name" value="AMINOGLYCOSIDE PHOSPHOTRANSFERASE-RELATED-RELATED"/>
    <property type="match status" value="1"/>
</dbReference>
<evidence type="ECO:0000313" key="2">
    <source>
        <dbReference type="EMBL" id="KAF1843218.1"/>
    </source>
</evidence>
<dbReference type="InterPro" id="IPR011009">
    <property type="entry name" value="Kinase-like_dom_sf"/>
</dbReference>
<dbReference type="Proteomes" id="UP000800039">
    <property type="component" value="Unassembled WGS sequence"/>
</dbReference>
<dbReference type="EMBL" id="ML976617">
    <property type="protein sequence ID" value="KAF1843218.1"/>
    <property type="molecule type" value="Genomic_DNA"/>
</dbReference>
<dbReference type="PANTHER" id="PTHR21310:SF58">
    <property type="entry name" value="AMINOGLYCOSIDE PHOSPHOTRANSFERASE DOMAIN-CONTAINING PROTEIN"/>
    <property type="match status" value="1"/>
</dbReference>
<feature type="domain" description="Aminoglycoside phosphotransferase" evidence="1">
    <location>
        <begin position="33"/>
        <end position="236"/>
    </location>
</feature>
<evidence type="ECO:0000313" key="3">
    <source>
        <dbReference type="Proteomes" id="UP000800039"/>
    </source>
</evidence>
<dbReference type="Pfam" id="PF01636">
    <property type="entry name" value="APH"/>
    <property type="match status" value="1"/>
</dbReference>
<reference evidence="2" key="1">
    <citation type="submission" date="2020-01" db="EMBL/GenBank/DDBJ databases">
        <authorList>
            <consortium name="DOE Joint Genome Institute"/>
            <person name="Haridas S."/>
            <person name="Albert R."/>
            <person name="Binder M."/>
            <person name="Bloem J."/>
            <person name="Labutti K."/>
            <person name="Salamov A."/>
            <person name="Andreopoulos B."/>
            <person name="Baker S.E."/>
            <person name="Barry K."/>
            <person name="Bills G."/>
            <person name="Bluhm B.H."/>
            <person name="Cannon C."/>
            <person name="Castanera R."/>
            <person name="Culley D.E."/>
            <person name="Daum C."/>
            <person name="Ezra D."/>
            <person name="Gonzalez J.B."/>
            <person name="Henrissat B."/>
            <person name="Kuo A."/>
            <person name="Liang C."/>
            <person name="Lipzen A."/>
            <person name="Lutzoni F."/>
            <person name="Magnuson J."/>
            <person name="Mondo S."/>
            <person name="Nolan M."/>
            <person name="Ohm R."/>
            <person name="Pangilinan J."/>
            <person name="Park H.-J."/>
            <person name="Ramirez L."/>
            <person name="Alfaro M."/>
            <person name="Sun H."/>
            <person name="Tritt A."/>
            <person name="Yoshinaga Y."/>
            <person name="Zwiers L.-H."/>
            <person name="Turgeon B.G."/>
            <person name="Goodwin S.B."/>
            <person name="Spatafora J.W."/>
            <person name="Crous P.W."/>
            <person name="Grigoriev I.V."/>
        </authorList>
    </citation>
    <scope>NUCLEOTIDE SEQUENCE</scope>
    <source>
        <strain evidence="2">CBS 394.84</strain>
    </source>
</reference>
<dbReference type="RefSeq" id="XP_040785781.1">
    <property type="nucleotide sequence ID" value="XM_040937937.1"/>
</dbReference>
<name>A0A9P4L6M3_9PLEO</name>
<dbReference type="OrthoDB" id="2906425at2759"/>
<keyword evidence="3" id="KW-1185">Reference proteome</keyword>
<proteinExistence type="predicted"/>